<evidence type="ECO:0000256" key="3">
    <source>
        <dbReference type="ARBA" id="ARBA00005842"/>
    </source>
</evidence>
<dbReference type="GO" id="GO:0005524">
    <property type="term" value="F:ATP binding"/>
    <property type="evidence" value="ECO:0007669"/>
    <property type="project" value="UniProtKB-UniRule"/>
</dbReference>
<sequence>MSTKTNKPAEEGKIPVLVIFAPTASGKTALTRELFSPQGSHFILNAEIISADSQAVYKGMDIGTAKPDAALCQEIPHHLVDILSPEQQFNVSDFIDAADLACRDIYSRHKLPVICGGTGFYIRSFLYGIAPTPVSDPELREKLKSRIKTEGNDVLYEELKQIDPESAARIHPNDAYRICRALEVYYLSGKTRTEFKIEPELRSQYDFLFLVLEPPRDILYQRIRDRVDIMFADGLDSEVKALIKQGYHKDTPGLKAIGYSEWFDEDGSLLGADKLDEIREAIKHHSCKYAKKQYTYIRGIPGSTVIDFNGTEKDFEKVCGLVKVFADNHLIIP</sequence>
<keyword evidence="7 10" id="KW-0067">ATP-binding</keyword>
<feature type="binding site" evidence="10">
    <location>
        <begin position="23"/>
        <end position="28"/>
    </location>
    <ligand>
        <name>substrate</name>
    </ligand>
</feature>
<dbReference type="InterPro" id="IPR018022">
    <property type="entry name" value="IPT"/>
</dbReference>
<name>A0A1H9I8J9_9SPIR</name>
<evidence type="ECO:0000256" key="9">
    <source>
        <dbReference type="ARBA" id="ARBA00049563"/>
    </source>
</evidence>
<comment type="cofactor">
    <cofactor evidence="1 10">
        <name>Mg(2+)</name>
        <dbReference type="ChEBI" id="CHEBI:18420"/>
    </cofactor>
</comment>
<dbReference type="Pfam" id="PF01715">
    <property type="entry name" value="IPPT"/>
    <property type="match status" value="1"/>
</dbReference>
<evidence type="ECO:0000256" key="1">
    <source>
        <dbReference type="ARBA" id="ARBA00001946"/>
    </source>
</evidence>
<dbReference type="GO" id="GO:0006400">
    <property type="term" value="P:tRNA modification"/>
    <property type="evidence" value="ECO:0007669"/>
    <property type="project" value="TreeGrafter"/>
</dbReference>
<organism evidence="14 15">
    <name type="scientific">Treponema bryantii</name>
    <dbReference type="NCBI Taxonomy" id="163"/>
    <lineage>
        <taxon>Bacteria</taxon>
        <taxon>Pseudomonadati</taxon>
        <taxon>Spirochaetota</taxon>
        <taxon>Spirochaetia</taxon>
        <taxon>Spirochaetales</taxon>
        <taxon>Treponemataceae</taxon>
        <taxon>Treponema</taxon>
    </lineage>
</organism>
<comment type="subunit">
    <text evidence="10">Monomer.</text>
</comment>
<evidence type="ECO:0000313" key="15">
    <source>
        <dbReference type="Proteomes" id="UP000182360"/>
    </source>
</evidence>
<evidence type="ECO:0000256" key="6">
    <source>
        <dbReference type="ARBA" id="ARBA00022741"/>
    </source>
</evidence>
<evidence type="ECO:0000256" key="13">
    <source>
        <dbReference type="RuleBase" id="RU003785"/>
    </source>
</evidence>
<dbReference type="STRING" id="163.SAMN04487775_10297"/>
<dbReference type="EC" id="2.5.1.75" evidence="10"/>
<feature type="binding site" evidence="10">
    <location>
        <begin position="21"/>
        <end position="28"/>
    </location>
    <ligand>
        <name>ATP</name>
        <dbReference type="ChEBI" id="CHEBI:30616"/>
    </ligand>
</feature>
<feature type="region of interest" description="Interaction with substrate tRNA" evidence="10">
    <location>
        <begin position="52"/>
        <end position="55"/>
    </location>
</feature>
<protein>
    <recommendedName>
        <fullName evidence="10">tRNA dimethylallyltransferase</fullName>
        <ecNumber evidence="10">2.5.1.75</ecNumber>
    </recommendedName>
    <alternativeName>
        <fullName evidence="10">Dimethylallyl diphosphate:tRNA dimethylallyltransferase</fullName>
        <shortName evidence="10">DMAPP:tRNA dimethylallyltransferase</shortName>
        <shortName evidence="10">DMATase</shortName>
    </alternativeName>
    <alternativeName>
        <fullName evidence="10">Isopentenyl-diphosphate:tRNA isopentenyltransferase</fullName>
        <shortName evidence="10">IPP transferase</shortName>
        <shortName evidence="10">IPPT</shortName>
        <shortName evidence="10">IPTase</shortName>
    </alternativeName>
</protein>
<keyword evidence="6 10" id="KW-0547">Nucleotide-binding</keyword>
<evidence type="ECO:0000313" key="14">
    <source>
        <dbReference type="EMBL" id="SEQ70894.1"/>
    </source>
</evidence>
<evidence type="ECO:0000256" key="7">
    <source>
        <dbReference type="ARBA" id="ARBA00022840"/>
    </source>
</evidence>
<accession>A0A1H9I8J9</accession>
<comment type="function">
    <text evidence="2 10 12">Catalyzes the transfer of a dimethylallyl group onto the adenine at position 37 in tRNAs that read codons beginning with uridine, leading to the formation of N6-(dimethylallyl)adenosine (i(6)A).</text>
</comment>
<dbReference type="Gene3D" id="1.10.20.140">
    <property type="match status" value="1"/>
</dbReference>
<keyword evidence="4 10" id="KW-0808">Transferase</keyword>
<dbReference type="Gene3D" id="3.40.50.300">
    <property type="entry name" value="P-loop containing nucleotide triphosphate hydrolases"/>
    <property type="match status" value="1"/>
</dbReference>
<evidence type="ECO:0000256" key="4">
    <source>
        <dbReference type="ARBA" id="ARBA00022679"/>
    </source>
</evidence>
<dbReference type="PANTHER" id="PTHR11088">
    <property type="entry name" value="TRNA DIMETHYLALLYLTRANSFERASE"/>
    <property type="match status" value="1"/>
</dbReference>
<comment type="catalytic activity">
    <reaction evidence="9 10 11">
        <text>adenosine(37) in tRNA + dimethylallyl diphosphate = N(6)-dimethylallyladenosine(37) in tRNA + diphosphate</text>
        <dbReference type="Rhea" id="RHEA:26482"/>
        <dbReference type="Rhea" id="RHEA-COMP:10162"/>
        <dbReference type="Rhea" id="RHEA-COMP:10375"/>
        <dbReference type="ChEBI" id="CHEBI:33019"/>
        <dbReference type="ChEBI" id="CHEBI:57623"/>
        <dbReference type="ChEBI" id="CHEBI:74411"/>
        <dbReference type="ChEBI" id="CHEBI:74415"/>
        <dbReference type="EC" id="2.5.1.75"/>
    </reaction>
</comment>
<dbReference type="PANTHER" id="PTHR11088:SF60">
    <property type="entry name" value="TRNA DIMETHYLALLYLTRANSFERASE"/>
    <property type="match status" value="1"/>
</dbReference>
<evidence type="ECO:0000256" key="2">
    <source>
        <dbReference type="ARBA" id="ARBA00003213"/>
    </source>
</evidence>
<evidence type="ECO:0000256" key="8">
    <source>
        <dbReference type="ARBA" id="ARBA00022842"/>
    </source>
</evidence>
<evidence type="ECO:0000256" key="11">
    <source>
        <dbReference type="RuleBase" id="RU003783"/>
    </source>
</evidence>
<keyword evidence="5 10" id="KW-0819">tRNA processing</keyword>
<dbReference type="AlphaFoldDB" id="A0A1H9I8J9"/>
<feature type="site" description="Interaction with substrate tRNA" evidence="10">
    <location>
        <position position="140"/>
    </location>
</feature>
<comment type="caution">
    <text evidence="10">Lacks conserved residue(s) required for the propagation of feature annotation.</text>
</comment>
<dbReference type="FunFam" id="1.10.20.140:FF:000001">
    <property type="entry name" value="tRNA dimethylallyltransferase"/>
    <property type="match status" value="1"/>
</dbReference>
<keyword evidence="15" id="KW-1185">Reference proteome</keyword>
<dbReference type="GO" id="GO:0052381">
    <property type="term" value="F:tRNA dimethylallyltransferase activity"/>
    <property type="evidence" value="ECO:0007669"/>
    <property type="project" value="UniProtKB-UniRule"/>
</dbReference>
<evidence type="ECO:0000256" key="5">
    <source>
        <dbReference type="ARBA" id="ARBA00022694"/>
    </source>
</evidence>
<dbReference type="NCBIfam" id="TIGR00174">
    <property type="entry name" value="miaA"/>
    <property type="match status" value="1"/>
</dbReference>
<gene>
    <name evidence="10" type="primary">miaA</name>
    <name evidence="14" type="ORF">SAMN04487977_10913</name>
</gene>
<comment type="similarity">
    <text evidence="3 10 13">Belongs to the IPP transferase family.</text>
</comment>
<dbReference type="InterPro" id="IPR039657">
    <property type="entry name" value="Dimethylallyltransferase"/>
</dbReference>
<evidence type="ECO:0000256" key="12">
    <source>
        <dbReference type="RuleBase" id="RU003784"/>
    </source>
</evidence>
<dbReference type="Proteomes" id="UP000182360">
    <property type="component" value="Unassembled WGS sequence"/>
</dbReference>
<dbReference type="InterPro" id="IPR027417">
    <property type="entry name" value="P-loop_NTPase"/>
</dbReference>
<keyword evidence="8 10" id="KW-0460">Magnesium</keyword>
<evidence type="ECO:0000256" key="10">
    <source>
        <dbReference type="HAMAP-Rule" id="MF_00185"/>
    </source>
</evidence>
<dbReference type="EMBL" id="FOFU01000009">
    <property type="protein sequence ID" value="SEQ70894.1"/>
    <property type="molecule type" value="Genomic_DNA"/>
</dbReference>
<dbReference type="RefSeq" id="WP_256210449.1">
    <property type="nucleotide sequence ID" value="NZ_FOFU01000009.1"/>
</dbReference>
<dbReference type="HAMAP" id="MF_00185">
    <property type="entry name" value="IPP_trans"/>
    <property type="match status" value="1"/>
</dbReference>
<reference evidence="14 15" key="1">
    <citation type="submission" date="2016-10" db="EMBL/GenBank/DDBJ databases">
        <authorList>
            <person name="de Groot N.N."/>
        </authorList>
    </citation>
    <scope>NUCLEOTIDE SEQUENCE [LARGE SCALE GENOMIC DNA]</scope>
    <source>
        <strain evidence="14 15">B25</strain>
    </source>
</reference>
<proteinExistence type="inferred from homology"/>
<feature type="site" description="Interaction with substrate tRNA" evidence="10">
    <location>
        <position position="118"/>
    </location>
</feature>
<dbReference type="SUPFAM" id="SSF52540">
    <property type="entry name" value="P-loop containing nucleoside triphosphate hydrolases"/>
    <property type="match status" value="1"/>
</dbReference>